<evidence type="ECO:0000313" key="7">
    <source>
        <dbReference type="Proteomes" id="UP000094112"/>
    </source>
</evidence>
<dbReference type="Proteomes" id="UP000094112">
    <property type="component" value="Unassembled WGS sequence"/>
</dbReference>
<feature type="region of interest" description="Disordered" evidence="5">
    <location>
        <begin position="1"/>
        <end position="24"/>
    </location>
</feature>
<evidence type="ECO:0000256" key="5">
    <source>
        <dbReference type="SAM" id="MobiDB-lite"/>
    </source>
</evidence>
<protein>
    <recommendedName>
        <fullName evidence="8">Eukaryotic translation initiation factor 3 subunit D</fullName>
    </recommendedName>
</protein>
<accession>A0A1E3P5T3</accession>
<dbReference type="GO" id="GO:0005852">
    <property type="term" value="C:eukaryotic translation initiation factor 3 complex"/>
    <property type="evidence" value="ECO:0007669"/>
    <property type="project" value="InterPro"/>
</dbReference>
<dbReference type="OrthoDB" id="16538at2759"/>
<dbReference type="RefSeq" id="XP_019040006.1">
    <property type="nucleotide sequence ID" value="XM_019185493.1"/>
</dbReference>
<dbReference type="GO" id="GO:0003723">
    <property type="term" value="F:RNA binding"/>
    <property type="evidence" value="ECO:0007669"/>
    <property type="project" value="UniProtKB-KW"/>
</dbReference>
<proteinExistence type="predicted"/>
<feature type="compositionally biased region" description="Polar residues" evidence="5">
    <location>
        <begin position="96"/>
        <end position="112"/>
    </location>
</feature>
<gene>
    <name evidence="6" type="ORF">WICANDRAFT_83125</name>
</gene>
<name>A0A1E3P5T3_WICAA</name>
<reference evidence="6 7" key="1">
    <citation type="journal article" date="2016" name="Proc. Natl. Acad. Sci. U.S.A.">
        <title>Comparative genomics of biotechnologically important yeasts.</title>
        <authorList>
            <person name="Riley R."/>
            <person name="Haridas S."/>
            <person name="Wolfe K.H."/>
            <person name="Lopes M.R."/>
            <person name="Hittinger C.T."/>
            <person name="Goeker M."/>
            <person name="Salamov A.A."/>
            <person name="Wisecaver J.H."/>
            <person name="Long T.M."/>
            <person name="Calvey C.H."/>
            <person name="Aerts A.L."/>
            <person name="Barry K.W."/>
            <person name="Choi C."/>
            <person name="Clum A."/>
            <person name="Coughlan A.Y."/>
            <person name="Deshpande S."/>
            <person name="Douglass A.P."/>
            <person name="Hanson S.J."/>
            <person name="Klenk H.-P."/>
            <person name="LaButti K.M."/>
            <person name="Lapidus A."/>
            <person name="Lindquist E.A."/>
            <person name="Lipzen A.M."/>
            <person name="Meier-Kolthoff J.P."/>
            <person name="Ohm R.A."/>
            <person name="Otillar R.P."/>
            <person name="Pangilinan J.L."/>
            <person name="Peng Y."/>
            <person name="Rokas A."/>
            <person name="Rosa C.A."/>
            <person name="Scheuner C."/>
            <person name="Sibirny A.A."/>
            <person name="Slot J.C."/>
            <person name="Stielow J.B."/>
            <person name="Sun H."/>
            <person name="Kurtzman C.P."/>
            <person name="Blackwell M."/>
            <person name="Grigoriev I.V."/>
            <person name="Jeffries T.W."/>
        </authorList>
    </citation>
    <scope>NUCLEOTIDE SEQUENCE [LARGE SCALE GENOMIC DNA]</scope>
    <source>
        <strain evidence="7">ATCC 58044 / CBS 1984 / NCYC 433 / NRRL Y-366-8</strain>
    </source>
</reference>
<dbReference type="PIRSF" id="PIRSF016281">
    <property type="entry name" value="EIF-3_zeta"/>
    <property type="match status" value="1"/>
</dbReference>
<keyword evidence="2" id="KW-0396">Initiation factor</keyword>
<dbReference type="PANTHER" id="PTHR12399:SF0">
    <property type="entry name" value="EUKARYOTIC TRANSLATION INITIATION FACTOR 3 SUBUNIT D"/>
    <property type="match status" value="1"/>
</dbReference>
<feature type="region of interest" description="Disordered" evidence="5">
    <location>
        <begin position="95"/>
        <end position="170"/>
    </location>
</feature>
<evidence type="ECO:0000313" key="6">
    <source>
        <dbReference type="EMBL" id="ODQ60799.1"/>
    </source>
</evidence>
<dbReference type="GeneID" id="30202739"/>
<evidence type="ECO:0000256" key="1">
    <source>
        <dbReference type="ARBA" id="ARBA00022490"/>
    </source>
</evidence>
<dbReference type="GO" id="GO:0003743">
    <property type="term" value="F:translation initiation factor activity"/>
    <property type="evidence" value="ECO:0007669"/>
    <property type="project" value="UniProtKB-KW"/>
</dbReference>
<sequence length="532" mass="58995">MTSAPFDLSSLAPAANSWGPPSTVPDELRFSDIPYAPFSKGDKLGKAADWNTNDNFGKDQKDKFRKNQRDYFQAYGTSAASSFAAEANDDDAFSVVDSTKTQAPRNQTSTTLLKGRRGGQQGGGFQKRQFAGGAAGGAQNKPSGPRKPFNPVRRNNWRDDKPERVRDSSVKVDESWKVISDIELSKLTKLNFEVNSGEELDTYGALNLYNKKIERTAGAPLKVIDRAFYNPSASDDPVIQELSAKKTAKVYTTDSVITQLMCASKSVYSWDIVVTKKDGVIFFDKRDGSEIDRITVDENAYDAPSDSHDANINNAQNLSLEATFINQNFLANSVFDENVVKYHPNPFHDSSEPLLSKGYRYKKFSFRANDEEEEPVSVVVRTEVDSKDAATNQTLAVKAVNEYNNNGLDWKSKFTSQRGAIIAAELKNNNNKFSKWTNQAILAGVDTIKLGFVSRANFKDNTKHVILGVSSYRPQDLAMQINLSTGNGWGIVKSYIDIISAEDDGKFVILKHPNSPKLTVYKVPENAFQDEE</sequence>
<evidence type="ECO:0000256" key="2">
    <source>
        <dbReference type="ARBA" id="ARBA00022540"/>
    </source>
</evidence>
<dbReference type="STRING" id="683960.A0A1E3P5T3"/>
<dbReference type="AlphaFoldDB" id="A0A1E3P5T3"/>
<dbReference type="InterPro" id="IPR007783">
    <property type="entry name" value="eIF3d"/>
</dbReference>
<keyword evidence="3" id="KW-0694">RNA-binding</keyword>
<dbReference type="Pfam" id="PF05091">
    <property type="entry name" value="eIF-3_zeta"/>
    <property type="match status" value="1"/>
</dbReference>
<organism evidence="6 7">
    <name type="scientific">Wickerhamomyces anomalus (strain ATCC 58044 / CBS 1984 / NCYC 433 / NRRL Y-366-8)</name>
    <name type="common">Yeast</name>
    <name type="synonym">Hansenula anomala</name>
    <dbReference type="NCBI Taxonomy" id="683960"/>
    <lineage>
        <taxon>Eukaryota</taxon>
        <taxon>Fungi</taxon>
        <taxon>Dikarya</taxon>
        <taxon>Ascomycota</taxon>
        <taxon>Saccharomycotina</taxon>
        <taxon>Saccharomycetes</taxon>
        <taxon>Phaffomycetales</taxon>
        <taxon>Wickerhamomycetaceae</taxon>
        <taxon>Wickerhamomyces</taxon>
    </lineage>
</organism>
<dbReference type="EMBL" id="KV454209">
    <property type="protein sequence ID" value="ODQ60799.1"/>
    <property type="molecule type" value="Genomic_DNA"/>
</dbReference>
<dbReference type="PANTHER" id="PTHR12399">
    <property type="entry name" value="EUKARYOTIC TRANSLATION INITIATION FACTOR 3 SUBUNIT 7"/>
    <property type="match status" value="1"/>
</dbReference>
<feature type="compositionally biased region" description="Basic and acidic residues" evidence="5">
    <location>
        <begin position="156"/>
        <end position="170"/>
    </location>
</feature>
<keyword evidence="4" id="KW-0648">Protein biosynthesis</keyword>
<evidence type="ECO:0008006" key="8">
    <source>
        <dbReference type="Google" id="ProtNLM"/>
    </source>
</evidence>
<keyword evidence="1" id="KW-0963">Cytoplasm</keyword>
<evidence type="ECO:0000256" key="3">
    <source>
        <dbReference type="ARBA" id="ARBA00022884"/>
    </source>
</evidence>
<evidence type="ECO:0000256" key="4">
    <source>
        <dbReference type="ARBA" id="ARBA00022917"/>
    </source>
</evidence>
<keyword evidence="7" id="KW-1185">Reference proteome</keyword>